<evidence type="ECO:0000313" key="3">
    <source>
        <dbReference type="Proteomes" id="UP000549394"/>
    </source>
</evidence>
<feature type="region of interest" description="Disordered" evidence="1">
    <location>
        <begin position="1"/>
        <end position="63"/>
    </location>
</feature>
<organism evidence="2 3">
    <name type="scientific">Dimorphilus gyrociliatus</name>
    <dbReference type="NCBI Taxonomy" id="2664684"/>
    <lineage>
        <taxon>Eukaryota</taxon>
        <taxon>Metazoa</taxon>
        <taxon>Spiralia</taxon>
        <taxon>Lophotrochozoa</taxon>
        <taxon>Annelida</taxon>
        <taxon>Polychaeta</taxon>
        <taxon>Polychaeta incertae sedis</taxon>
        <taxon>Dinophilidae</taxon>
        <taxon>Dimorphilus</taxon>
    </lineage>
</organism>
<keyword evidence="3" id="KW-1185">Reference proteome</keyword>
<dbReference type="AlphaFoldDB" id="A0A7I8VED6"/>
<accession>A0A7I8VED6</accession>
<proteinExistence type="predicted"/>
<name>A0A7I8VED6_9ANNE</name>
<evidence type="ECO:0000313" key="2">
    <source>
        <dbReference type="EMBL" id="CAD5112901.1"/>
    </source>
</evidence>
<sequence>MLFCRTCKNKRVDSTKPESTRTDEAGASDLDQHRNSTGDNRLARNRPPVPTAPPTCAPGTVSQNCYPRGPLPSYDECLY</sequence>
<reference evidence="2 3" key="1">
    <citation type="submission" date="2020-08" db="EMBL/GenBank/DDBJ databases">
        <authorList>
            <person name="Hejnol A."/>
        </authorList>
    </citation>
    <scope>NUCLEOTIDE SEQUENCE [LARGE SCALE GENOMIC DNA]</scope>
</reference>
<evidence type="ECO:0000256" key="1">
    <source>
        <dbReference type="SAM" id="MobiDB-lite"/>
    </source>
</evidence>
<comment type="caution">
    <text evidence="2">The sequence shown here is derived from an EMBL/GenBank/DDBJ whole genome shotgun (WGS) entry which is preliminary data.</text>
</comment>
<dbReference type="EMBL" id="CAJFCJ010000003">
    <property type="protein sequence ID" value="CAD5112901.1"/>
    <property type="molecule type" value="Genomic_DNA"/>
</dbReference>
<dbReference type="Proteomes" id="UP000549394">
    <property type="component" value="Unassembled WGS sequence"/>
</dbReference>
<gene>
    <name evidence="2" type="ORF">DGYR_LOCUS1967</name>
</gene>
<feature type="compositionally biased region" description="Basic and acidic residues" evidence="1">
    <location>
        <begin position="10"/>
        <end position="36"/>
    </location>
</feature>
<feature type="compositionally biased region" description="Pro residues" evidence="1">
    <location>
        <begin position="47"/>
        <end position="56"/>
    </location>
</feature>
<protein>
    <submittedName>
        <fullName evidence="2">Uncharacterized protein</fullName>
    </submittedName>
</protein>